<dbReference type="PANTHER" id="PTHR11409">
    <property type="entry name" value="ADENOSINE DEAMINASE"/>
    <property type="match status" value="1"/>
</dbReference>
<keyword evidence="6" id="KW-0862">Zinc</keyword>
<sequence>MDIGLYPYLPKTDLHLHLDGAARPDTIREFALAQGITPENIEPHLRVGTPGTLAEYLAHFRFVLPLMQTREALSRIAYEIVEDAQLHSAAYIEIRFCPLLVLEGGLSGEEAVNAVIEGIAAAQEDLGGILGRVVLCALQGQGREEAERVVDLALNFQISGVVGVDVAGDESGRWNLEPFVAPFRRAKDGGLRITCHAGENGPPEHIIEAIELLGAQRIGHGTSVLGSQRAIELARERNVGFECCPTSNVQTGAVTSYAEHPLRRMLAAGLACTINTDNPLFSETDIENEWNLAIDEIGLTAEECAIVLANGFSQMFLEDAPAPVRNVR</sequence>
<dbReference type="InterPro" id="IPR001365">
    <property type="entry name" value="A_deaminase_dom"/>
</dbReference>
<comment type="similarity">
    <text evidence="2">Belongs to the metallo-dependent hydrolases superfamily. Adenosine and AMP deaminases family.</text>
</comment>
<dbReference type="EC" id="3.5.4.4" evidence="3"/>
<dbReference type="InterPro" id="IPR032466">
    <property type="entry name" value="Metal_Hydrolase"/>
</dbReference>
<evidence type="ECO:0000313" key="9">
    <source>
        <dbReference type="Proteomes" id="UP000703893"/>
    </source>
</evidence>
<evidence type="ECO:0000256" key="2">
    <source>
        <dbReference type="ARBA" id="ARBA00006676"/>
    </source>
</evidence>
<evidence type="ECO:0000313" key="8">
    <source>
        <dbReference type="EMBL" id="MBM3273816.1"/>
    </source>
</evidence>
<protein>
    <recommendedName>
        <fullName evidence="3">adenosine deaminase</fullName>
        <ecNumber evidence="3">3.5.4.4</ecNumber>
    </recommendedName>
</protein>
<evidence type="ECO:0000256" key="3">
    <source>
        <dbReference type="ARBA" id="ARBA00012784"/>
    </source>
</evidence>
<dbReference type="PANTHER" id="PTHR11409:SF43">
    <property type="entry name" value="ADENOSINE DEAMINASE"/>
    <property type="match status" value="1"/>
</dbReference>
<dbReference type="GO" id="GO:0046103">
    <property type="term" value="P:inosine biosynthetic process"/>
    <property type="evidence" value="ECO:0007669"/>
    <property type="project" value="TreeGrafter"/>
</dbReference>
<name>A0A938BK36_9BACT</name>
<dbReference type="Gene3D" id="3.20.20.140">
    <property type="entry name" value="Metal-dependent hydrolases"/>
    <property type="match status" value="1"/>
</dbReference>
<evidence type="ECO:0000256" key="6">
    <source>
        <dbReference type="ARBA" id="ARBA00022833"/>
    </source>
</evidence>
<dbReference type="GO" id="GO:0046872">
    <property type="term" value="F:metal ion binding"/>
    <property type="evidence" value="ECO:0007669"/>
    <property type="project" value="UniProtKB-KW"/>
</dbReference>
<dbReference type="Pfam" id="PF00962">
    <property type="entry name" value="A_deaminase"/>
    <property type="match status" value="1"/>
</dbReference>
<dbReference type="GO" id="GO:0004000">
    <property type="term" value="F:adenosine deaminase activity"/>
    <property type="evidence" value="ECO:0007669"/>
    <property type="project" value="TreeGrafter"/>
</dbReference>
<gene>
    <name evidence="8" type="primary">add</name>
    <name evidence="8" type="ORF">FJZ00_01590</name>
</gene>
<evidence type="ECO:0000256" key="4">
    <source>
        <dbReference type="ARBA" id="ARBA00022723"/>
    </source>
</evidence>
<evidence type="ECO:0000256" key="5">
    <source>
        <dbReference type="ARBA" id="ARBA00022801"/>
    </source>
</evidence>
<keyword evidence="5 8" id="KW-0378">Hydrolase</keyword>
<dbReference type="GO" id="GO:0005829">
    <property type="term" value="C:cytosol"/>
    <property type="evidence" value="ECO:0007669"/>
    <property type="project" value="TreeGrafter"/>
</dbReference>
<reference evidence="8 9" key="1">
    <citation type="submission" date="2019-03" db="EMBL/GenBank/DDBJ databases">
        <title>Lake Tanganyika Metagenome-Assembled Genomes (MAGs).</title>
        <authorList>
            <person name="Tran P."/>
        </authorList>
    </citation>
    <scope>NUCLEOTIDE SEQUENCE [LARGE SCALE GENOMIC DNA]</scope>
    <source>
        <strain evidence="8">K_DeepCast_65m_m2_236</strain>
    </source>
</reference>
<dbReference type="GO" id="GO:0043103">
    <property type="term" value="P:hypoxanthine salvage"/>
    <property type="evidence" value="ECO:0007669"/>
    <property type="project" value="TreeGrafter"/>
</dbReference>
<dbReference type="SUPFAM" id="SSF51556">
    <property type="entry name" value="Metallo-dependent hydrolases"/>
    <property type="match status" value="1"/>
</dbReference>
<dbReference type="Proteomes" id="UP000703893">
    <property type="component" value="Unassembled WGS sequence"/>
</dbReference>
<feature type="domain" description="Adenosine deaminase" evidence="7">
    <location>
        <begin position="10"/>
        <end position="319"/>
    </location>
</feature>
<dbReference type="AlphaFoldDB" id="A0A938BK36"/>
<accession>A0A938BK36</accession>
<dbReference type="GO" id="GO:0006154">
    <property type="term" value="P:adenosine catabolic process"/>
    <property type="evidence" value="ECO:0007669"/>
    <property type="project" value="TreeGrafter"/>
</dbReference>
<dbReference type="NCBIfam" id="TIGR01430">
    <property type="entry name" value="aden_deam"/>
    <property type="match status" value="1"/>
</dbReference>
<organism evidence="8 9">
    <name type="scientific">Candidatus Tanganyikabacteria bacterium</name>
    <dbReference type="NCBI Taxonomy" id="2961651"/>
    <lineage>
        <taxon>Bacteria</taxon>
        <taxon>Bacillati</taxon>
        <taxon>Candidatus Sericytochromatia</taxon>
        <taxon>Candidatus Tanganyikabacteria</taxon>
    </lineage>
</organism>
<proteinExistence type="inferred from homology"/>
<dbReference type="InterPro" id="IPR006330">
    <property type="entry name" value="Ado/ade_deaminase"/>
</dbReference>
<dbReference type="EMBL" id="VGJX01000055">
    <property type="protein sequence ID" value="MBM3273816.1"/>
    <property type="molecule type" value="Genomic_DNA"/>
</dbReference>
<evidence type="ECO:0000259" key="7">
    <source>
        <dbReference type="Pfam" id="PF00962"/>
    </source>
</evidence>
<keyword evidence="4" id="KW-0479">Metal-binding</keyword>
<comment type="cofactor">
    <cofactor evidence="1">
        <name>Zn(2+)</name>
        <dbReference type="ChEBI" id="CHEBI:29105"/>
    </cofactor>
</comment>
<comment type="caution">
    <text evidence="8">The sequence shown here is derived from an EMBL/GenBank/DDBJ whole genome shotgun (WGS) entry which is preliminary data.</text>
</comment>
<evidence type="ECO:0000256" key="1">
    <source>
        <dbReference type="ARBA" id="ARBA00001947"/>
    </source>
</evidence>